<proteinExistence type="predicted"/>
<evidence type="ECO:0000313" key="5">
    <source>
        <dbReference type="Proteomes" id="UP001165289"/>
    </source>
</evidence>
<gene>
    <name evidence="4" type="ORF">LOD99_3635</name>
</gene>
<keyword evidence="2" id="KW-0812">Transmembrane</keyword>
<keyword evidence="2" id="KW-0472">Membrane</keyword>
<dbReference type="SUPFAM" id="SSF54495">
    <property type="entry name" value="UBC-like"/>
    <property type="match status" value="1"/>
</dbReference>
<keyword evidence="5" id="KW-1185">Reference proteome</keyword>
<dbReference type="InterPro" id="IPR000608">
    <property type="entry name" value="UBC"/>
</dbReference>
<feature type="compositionally biased region" description="Polar residues" evidence="1">
    <location>
        <begin position="175"/>
        <end position="189"/>
    </location>
</feature>
<dbReference type="CDD" id="cd23799">
    <property type="entry name" value="UBCc_UBE2J"/>
    <property type="match status" value="1"/>
</dbReference>
<keyword evidence="2" id="KW-1133">Transmembrane helix</keyword>
<comment type="caution">
    <text evidence="4">The sequence shown here is derived from an EMBL/GenBank/DDBJ whole genome shotgun (WGS) entry which is preliminary data.</text>
</comment>
<dbReference type="EMBL" id="JAKMXF010000277">
    <property type="protein sequence ID" value="KAI6653416.1"/>
    <property type="molecule type" value="Genomic_DNA"/>
</dbReference>
<dbReference type="Gene3D" id="3.10.110.10">
    <property type="entry name" value="Ubiquitin Conjugating Enzyme"/>
    <property type="match status" value="1"/>
</dbReference>
<feature type="region of interest" description="Disordered" evidence="1">
    <location>
        <begin position="170"/>
        <end position="196"/>
    </location>
</feature>
<evidence type="ECO:0000313" key="4">
    <source>
        <dbReference type="EMBL" id="KAI6653416.1"/>
    </source>
</evidence>
<reference evidence="4 5" key="1">
    <citation type="journal article" date="2023" name="BMC Biol.">
        <title>The compact genome of the sponge Oopsacas minuta (Hexactinellida) is lacking key metazoan core genes.</title>
        <authorList>
            <person name="Santini S."/>
            <person name="Schenkelaars Q."/>
            <person name="Jourda C."/>
            <person name="Duchesne M."/>
            <person name="Belahbib H."/>
            <person name="Rocher C."/>
            <person name="Selva M."/>
            <person name="Riesgo A."/>
            <person name="Vervoort M."/>
            <person name="Leys S.P."/>
            <person name="Kodjabachian L."/>
            <person name="Le Bivic A."/>
            <person name="Borchiellini C."/>
            <person name="Claverie J.M."/>
            <person name="Renard E."/>
        </authorList>
    </citation>
    <scope>NUCLEOTIDE SEQUENCE [LARGE SCALE GENOMIC DNA]</scope>
    <source>
        <strain evidence="4">SPO-2</strain>
    </source>
</reference>
<feature type="compositionally biased region" description="Polar residues" evidence="1">
    <location>
        <begin position="231"/>
        <end position="253"/>
    </location>
</feature>
<dbReference type="InterPro" id="IPR016135">
    <property type="entry name" value="UBQ-conjugating_enzyme/RWD"/>
</dbReference>
<accession>A0AAV7JXI5</accession>
<organism evidence="4 5">
    <name type="scientific">Oopsacas minuta</name>
    <dbReference type="NCBI Taxonomy" id="111878"/>
    <lineage>
        <taxon>Eukaryota</taxon>
        <taxon>Metazoa</taxon>
        <taxon>Porifera</taxon>
        <taxon>Hexactinellida</taxon>
        <taxon>Hexasterophora</taxon>
        <taxon>Lyssacinosida</taxon>
        <taxon>Leucopsacidae</taxon>
        <taxon>Oopsacas</taxon>
    </lineage>
</organism>
<feature type="transmembrane region" description="Helical" evidence="2">
    <location>
        <begin position="647"/>
        <end position="671"/>
    </location>
</feature>
<evidence type="ECO:0000256" key="2">
    <source>
        <dbReference type="SAM" id="Phobius"/>
    </source>
</evidence>
<dbReference type="FunFam" id="3.10.110.10:FF:000109">
    <property type="entry name" value="Ubiquitin-conjugating enzyme E2 J2-like"/>
    <property type="match status" value="1"/>
</dbReference>
<dbReference type="PANTHER" id="PTHR24067">
    <property type="entry name" value="UBIQUITIN-CONJUGATING ENZYME E2"/>
    <property type="match status" value="1"/>
</dbReference>
<sequence>MADDERRHQYFLSRATKRLKRDLKLILTDPIPAIDVAPNEDDILDWHFAIHGKNDTPYENGVYHGKLVFPPNFPFGPPKILFLTPNGRFEVNKRICFSLSDFHPEEWKPAYSVTAVLRGVYDFMHESTETIGSINSSVSARKQLALDSREYNLKNDTFCRLFPNMIQDDMGNDVDSVSQDESNQGNNEVDSSEIPGRIEMNITLKTYAITNPIPDLGTKVLQHETTDTIDSHPSTPQNQDILETINPNSTPDPQKQEETRIINSPENEISNPPLNPETPKSEDGIRFTTIFPPPFKSDISSAIELQARQTPPINEPNSPTQDQANINIHITNEINEDLIPPERCNPNSILNPQNQEEARIINSPENEISRPPLNPETPKSEDGIRFTTIFPPPFKSDIRSTIELQARQTPPINEDLIPLERCNSPSVNNVMPPMIDENIPADNVITIHTDTELNETLTNDTPTRPPVGIPIPPPEMPYNTVTLREDSNADLNSSLIATSSGSPIGIPVPQPSIKLPAQEPVRPARPFKISPISPIHSSLSRERNPNYNQLPAYETPPPYSPKQISNTSKQPNPLMNYAIVNSQYNNAVVIADSARVPNRKNPAKRPRSIPFMYKTQSRNLGDIEKGTLRQERSYELPEINHHEINCYYITLLVIVIISAIGLLYLLAILTISIN</sequence>
<evidence type="ECO:0000259" key="3">
    <source>
        <dbReference type="PROSITE" id="PS50127"/>
    </source>
</evidence>
<dbReference type="SMART" id="SM00212">
    <property type="entry name" value="UBCc"/>
    <property type="match status" value="1"/>
</dbReference>
<dbReference type="AlphaFoldDB" id="A0AAV7JXI5"/>
<dbReference type="PROSITE" id="PS50127">
    <property type="entry name" value="UBC_2"/>
    <property type="match status" value="1"/>
</dbReference>
<protein>
    <recommendedName>
        <fullName evidence="3">UBC core domain-containing protein</fullName>
    </recommendedName>
</protein>
<feature type="compositionally biased region" description="Polar residues" evidence="1">
    <location>
        <begin position="261"/>
        <end position="272"/>
    </location>
</feature>
<feature type="region of interest" description="Disordered" evidence="1">
    <location>
        <begin position="225"/>
        <end position="284"/>
    </location>
</feature>
<dbReference type="InterPro" id="IPR050113">
    <property type="entry name" value="Ub_conjugating_enzyme"/>
</dbReference>
<dbReference type="Pfam" id="PF00179">
    <property type="entry name" value="UQ_con"/>
    <property type="match status" value="1"/>
</dbReference>
<name>A0AAV7JXI5_9METZ</name>
<dbReference type="Proteomes" id="UP001165289">
    <property type="component" value="Unassembled WGS sequence"/>
</dbReference>
<feature type="domain" description="UBC core" evidence="3">
    <location>
        <begin position="14"/>
        <end position="164"/>
    </location>
</feature>
<evidence type="ECO:0000256" key="1">
    <source>
        <dbReference type="SAM" id="MobiDB-lite"/>
    </source>
</evidence>